<gene>
    <name evidence="1" type="ORF">DW228_20245</name>
</gene>
<dbReference type="Proteomes" id="UP000266644">
    <property type="component" value="Unassembled WGS sequence"/>
</dbReference>
<evidence type="ECO:0000313" key="1">
    <source>
        <dbReference type="EMBL" id="RHH06983.1"/>
    </source>
</evidence>
<reference evidence="1 2" key="1">
    <citation type="submission" date="2018-08" db="EMBL/GenBank/DDBJ databases">
        <title>A genome reference for cultivated species of the human gut microbiota.</title>
        <authorList>
            <person name="Zou Y."/>
            <person name="Xue W."/>
            <person name="Luo G."/>
        </authorList>
    </citation>
    <scope>NUCLEOTIDE SEQUENCE [LARGE SCALE GENOMIC DNA]</scope>
    <source>
        <strain evidence="1 2">AM18-6</strain>
    </source>
</reference>
<dbReference type="AlphaFoldDB" id="A0A396BTB0"/>
<sequence>MRYTIYIMLNAEDDFRKEELEIPEEISSIQAFYLYLKKKCKLPDLRKEEIYICSKDKYEMVTLFITSQGDTISYEPIDMKILLSINTLYLSYCNRTARAEEIFLSNGGSHYYMWHDGWEQEYSKYEISKKQEKEWLQKHNLHPRIP</sequence>
<organism evidence="1 2">
    <name type="scientific">Bacteroides fragilis</name>
    <dbReference type="NCBI Taxonomy" id="817"/>
    <lineage>
        <taxon>Bacteria</taxon>
        <taxon>Pseudomonadati</taxon>
        <taxon>Bacteroidota</taxon>
        <taxon>Bacteroidia</taxon>
        <taxon>Bacteroidales</taxon>
        <taxon>Bacteroidaceae</taxon>
        <taxon>Bacteroides</taxon>
    </lineage>
</organism>
<protein>
    <submittedName>
        <fullName evidence="1">Uncharacterized protein</fullName>
    </submittedName>
</protein>
<accession>A0A396BTB0</accession>
<comment type="caution">
    <text evidence="1">The sequence shown here is derived from an EMBL/GenBank/DDBJ whole genome shotgun (WGS) entry which is preliminary data.</text>
</comment>
<dbReference type="EMBL" id="QRJE01000038">
    <property type="protein sequence ID" value="RHH06983.1"/>
    <property type="molecule type" value="Genomic_DNA"/>
</dbReference>
<evidence type="ECO:0000313" key="2">
    <source>
        <dbReference type="Proteomes" id="UP000266644"/>
    </source>
</evidence>
<dbReference type="RefSeq" id="WP_122330679.1">
    <property type="nucleotide sequence ID" value="NZ_CAEUHN010000012.1"/>
</dbReference>
<name>A0A396BTB0_BACFG</name>
<proteinExistence type="predicted"/>